<comment type="caution">
    <text evidence="5">The sequence shown here is derived from an EMBL/GenBank/DDBJ whole genome shotgun (WGS) entry which is preliminary data.</text>
</comment>
<dbReference type="SMART" id="SM00267">
    <property type="entry name" value="GGDEF"/>
    <property type="match status" value="1"/>
</dbReference>
<accession>A0ABW2BEL5</accession>
<feature type="transmembrane region" description="Helical" evidence="3">
    <location>
        <begin position="66"/>
        <end position="84"/>
    </location>
</feature>
<evidence type="ECO:0000256" key="3">
    <source>
        <dbReference type="SAM" id="Phobius"/>
    </source>
</evidence>
<dbReference type="GO" id="GO:0052621">
    <property type="term" value="F:diguanylate cyclase activity"/>
    <property type="evidence" value="ECO:0007669"/>
    <property type="project" value="UniProtKB-EC"/>
</dbReference>
<name>A0ABW2BEL5_9HYPH</name>
<dbReference type="PANTHER" id="PTHR45138:SF9">
    <property type="entry name" value="DIGUANYLATE CYCLASE DGCM-RELATED"/>
    <property type="match status" value="1"/>
</dbReference>
<dbReference type="SUPFAM" id="SSF55073">
    <property type="entry name" value="Nucleotide cyclase"/>
    <property type="match status" value="1"/>
</dbReference>
<dbReference type="Pfam" id="PF00990">
    <property type="entry name" value="GGDEF"/>
    <property type="match status" value="1"/>
</dbReference>
<dbReference type="InterPro" id="IPR000160">
    <property type="entry name" value="GGDEF_dom"/>
</dbReference>
<feature type="transmembrane region" description="Helical" evidence="3">
    <location>
        <begin position="120"/>
        <end position="140"/>
    </location>
</feature>
<feature type="transmembrane region" description="Helical" evidence="3">
    <location>
        <begin position="6"/>
        <end position="26"/>
    </location>
</feature>
<dbReference type="CDD" id="cd01949">
    <property type="entry name" value="GGDEF"/>
    <property type="match status" value="1"/>
</dbReference>
<evidence type="ECO:0000259" key="4">
    <source>
        <dbReference type="PROSITE" id="PS50887"/>
    </source>
</evidence>
<feature type="domain" description="GGDEF" evidence="4">
    <location>
        <begin position="248"/>
        <end position="379"/>
    </location>
</feature>
<comment type="catalytic activity">
    <reaction evidence="2">
        <text>2 GTP = 3',3'-c-di-GMP + 2 diphosphate</text>
        <dbReference type="Rhea" id="RHEA:24898"/>
        <dbReference type="ChEBI" id="CHEBI:33019"/>
        <dbReference type="ChEBI" id="CHEBI:37565"/>
        <dbReference type="ChEBI" id="CHEBI:58805"/>
        <dbReference type="EC" id="2.7.7.65"/>
    </reaction>
</comment>
<organism evidence="5 6">
    <name type="scientific">Methylobacterium komagatae</name>
    <dbReference type="NCBI Taxonomy" id="374425"/>
    <lineage>
        <taxon>Bacteria</taxon>
        <taxon>Pseudomonadati</taxon>
        <taxon>Pseudomonadota</taxon>
        <taxon>Alphaproteobacteria</taxon>
        <taxon>Hyphomicrobiales</taxon>
        <taxon>Methylobacteriaceae</taxon>
        <taxon>Methylobacterium</taxon>
    </lineage>
</organism>
<dbReference type="Gene3D" id="3.30.70.270">
    <property type="match status" value="1"/>
</dbReference>
<keyword evidence="3" id="KW-0472">Membrane</keyword>
<dbReference type="RefSeq" id="WP_378966293.1">
    <property type="nucleotide sequence ID" value="NZ_JBHSWN010000001.1"/>
</dbReference>
<feature type="transmembrane region" description="Helical" evidence="3">
    <location>
        <begin position="96"/>
        <end position="114"/>
    </location>
</feature>
<gene>
    <name evidence="5" type="ORF">ACFQE0_01130</name>
</gene>
<dbReference type="EMBL" id="JBHSWN010000001">
    <property type="protein sequence ID" value="MFC6788354.1"/>
    <property type="molecule type" value="Genomic_DNA"/>
</dbReference>
<evidence type="ECO:0000313" key="5">
    <source>
        <dbReference type="EMBL" id="MFC6788354.1"/>
    </source>
</evidence>
<dbReference type="Proteomes" id="UP001596292">
    <property type="component" value="Unassembled WGS sequence"/>
</dbReference>
<feature type="transmembrane region" description="Helical" evidence="3">
    <location>
        <begin position="186"/>
        <end position="210"/>
    </location>
</feature>
<dbReference type="InterPro" id="IPR029787">
    <property type="entry name" value="Nucleotide_cyclase"/>
</dbReference>
<dbReference type="NCBIfam" id="TIGR00254">
    <property type="entry name" value="GGDEF"/>
    <property type="match status" value="1"/>
</dbReference>
<dbReference type="PANTHER" id="PTHR45138">
    <property type="entry name" value="REGULATORY COMPONENTS OF SENSORY TRANSDUCTION SYSTEM"/>
    <property type="match status" value="1"/>
</dbReference>
<dbReference type="InterPro" id="IPR043128">
    <property type="entry name" value="Rev_trsase/Diguanyl_cyclase"/>
</dbReference>
<dbReference type="InterPro" id="IPR050469">
    <property type="entry name" value="Diguanylate_Cyclase"/>
</dbReference>
<protein>
    <recommendedName>
        <fullName evidence="1">diguanylate cyclase</fullName>
        <ecNumber evidence="1">2.7.7.65</ecNumber>
    </recommendedName>
</protein>
<evidence type="ECO:0000256" key="1">
    <source>
        <dbReference type="ARBA" id="ARBA00012528"/>
    </source>
</evidence>
<keyword evidence="5" id="KW-0548">Nucleotidyltransferase</keyword>
<reference evidence="6" key="1">
    <citation type="journal article" date="2019" name="Int. J. Syst. Evol. Microbiol.">
        <title>The Global Catalogue of Microorganisms (GCM) 10K type strain sequencing project: providing services to taxonomists for standard genome sequencing and annotation.</title>
        <authorList>
            <consortium name="The Broad Institute Genomics Platform"/>
            <consortium name="The Broad Institute Genome Sequencing Center for Infectious Disease"/>
            <person name="Wu L."/>
            <person name="Ma J."/>
        </authorList>
    </citation>
    <scope>NUCLEOTIDE SEQUENCE [LARGE SCALE GENOMIC DNA]</scope>
    <source>
        <strain evidence="6">CCUG 48316</strain>
    </source>
</reference>
<keyword evidence="6" id="KW-1185">Reference proteome</keyword>
<keyword evidence="5" id="KW-0808">Transferase</keyword>
<dbReference type="EC" id="2.7.7.65" evidence="1"/>
<proteinExistence type="predicted"/>
<sequence>MPGLDPATLLIASCATTFLVSVQFLVSWRQAPKARCLAYWGTAHFIGSVASVGLALRGFIPDWLSIGGANAMMISAYGLIWYAIGQFENRKRHLSLAFSAGLAWILLCLIPAFYESVAYRVMFASTAATLYCFGGAWDFWRGRAEPLASRPFAIGLMVFYGFCYLVRVPAALLLPLPAPEAALSSYWVGVLCLAAMLFSIASAFTFIGLVKERAERMQSVAARTDSLTGIANRRAFVEVAEHLIATRSDTALLLFDLDRFKAINDRYGHEVGDAVIVGFCTLAAGTLPKRAMFGRLGGEEFGCLLIGSSPTSALNAAERVRRAFATITLPQFPDLRPSVSVGVAHGTDDGAFEHLLRRADEALYEAKKGGRDRVEMADFVLRVA</sequence>
<feature type="transmembrane region" description="Helical" evidence="3">
    <location>
        <begin position="152"/>
        <end position="174"/>
    </location>
</feature>
<keyword evidence="3" id="KW-1133">Transmembrane helix</keyword>
<evidence type="ECO:0000256" key="2">
    <source>
        <dbReference type="ARBA" id="ARBA00034247"/>
    </source>
</evidence>
<feature type="transmembrane region" description="Helical" evidence="3">
    <location>
        <begin position="38"/>
        <end position="60"/>
    </location>
</feature>
<evidence type="ECO:0000313" key="6">
    <source>
        <dbReference type="Proteomes" id="UP001596292"/>
    </source>
</evidence>
<keyword evidence="3" id="KW-0812">Transmembrane</keyword>
<dbReference type="PROSITE" id="PS50887">
    <property type="entry name" value="GGDEF"/>
    <property type="match status" value="1"/>
</dbReference>